<keyword evidence="15" id="KW-0699">rRNA-binding</keyword>
<evidence type="ECO:0000256" key="11">
    <source>
        <dbReference type="ARBA" id="ARBA00022759"/>
    </source>
</evidence>
<dbReference type="Gene3D" id="1.10.1520.10">
    <property type="entry name" value="Ribonuclease III domain"/>
    <property type="match status" value="1"/>
</dbReference>
<keyword evidence="5 15" id="KW-0963">Cytoplasm</keyword>
<evidence type="ECO:0000256" key="5">
    <source>
        <dbReference type="ARBA" id="ARBA00022490"/>
    </source>
</evidence>
<keyword evidence="7 15" id="KW-0507">mRNA processing</keyword>
<dbReference type="SMART" id="SM00358">
    <property type="entry name" value="DSRM"/>
    <property type="match status" value="1"/>
</dbReference>
<dbReference type="GO" id="GO:0042802">
    <property type="term" value="F:identical protein binding"/>
    <property type="evidence" value="ECO:0007669"/>
    <property type="project" value="UniProtKB-ARBA"/>
</dbReference>
<comment type="function">
    <text evidence="15">Digests double-stranded RNA. Involved in the processing of primary rRNA transcript to yield the immediate precursors to the large and small rRNAs (23S and 16S). Processes some mRNAs, and tRNAs when they are encoded in the rRNA operon. Processes pre-crRNA and tracrRNA of type II CRISPR loci if present in the organism.</text>
</comment>
<gene>
    <name evidence="15" type="primary">rnc</name>
    <name evidence="18" type="ORF">A2V58_03620</name>
</gene>
<dbReference type="AlphaFoldDB" id="A0A1F6UKQ6"/>
<evidence type="ECO:0000256" key="3">
    <source>
        <dbReference type="ARBA" id="ARBA00010183"/>
    </source>
</evidence>
<dbReference type="FunFam" id="3.30.160.20:FF:000003">
    <property type="entry name" value="Ribonuclease 3"/>
    <property type="match status" value="1"/>
</dbReference>
<evidence type="ECO:0000256" key="2">
    <source>
        <dbReference type="ARBA" id="ARBA00004496"/>
    </source>
</evidence>
<evidence type="ECO:0000256" key="13">
    <source>
        <dbReference type="ARBA" id="ARBA00022842"/>
    </source>
</evidence>
<evidence type="ECO:0000256" key="7">
    <source>
        <dbReference type="ARBA" id="ARBA00022664"/>
    </source>
</evidence>
<evidence type="ECO:0000256" key="8">
    <source>
        <dbReference type="ARBA" id="ARBA00022694"/>
    </source>
</evidence>
<keyword evidence="14 15" id="KW-0694">RNA-binding</keyword>
<evidence type="ECO:0000313" key="19">
    <source>
        <dbReference type="Proteomes" id="UP000177950"/>
    </source>
</evidence>
<keyword evidence="13 15" id="KW-0460">Magnesium</keyword>
<dbReference type="Gene3D" id="3.30.160.20">
    <property type="match status" value="1"/>
</dbReference>
<dbReference type="PANTHER" id="PTHR11207">
    <property type="entry name" value="RIBONUCLEASE III"/>
    <property type="match status" value="1"/>
</dbReference>
<comment type="subunit">
    <text evidence="4 15">Homodimer.</text>
</comment>
<dbReference type="GO" id="GO:0046872">
    <property type="term" value="F:metal ion binding"/>
    <property type="evidence" value="ECO:0007669"/>
    <property type="project" value="UniProtKB-KW"/>
</dbReference>
<dbReference type="GO" id="GO:0003725">
    <property type="term" value="F:double-stranded RNA binding"/>
    <property type="evidence" value="ECO:0007669"/>
    <property type="project" value="TreeGrafter"/>
</dbReference>
<dbReference type="PROSITE" id="PS00517">
    <property type="entry name" value="RNASE_3_1"/>
    <property type="match status" value="1"/>
</dbReference>
<reference evidence="18 19" key="1">
    <citation type="journal article" date="2016" name="Nat. Commun.">
        <title>Thousands of microbial genomes shed light on interconnected biogeochemical processes in an aquifer system.</title>
        <authorList>
            <person name="Anantharaman K."/>
            <person name="Brown C.T."/>
            <person name="Hug L.A."/>
            <person name="Sharon I."/>
            <person name="Castelle C.J."/>
            <person name="Probst A.J."/>
            <person name="Thomas B.C."/>
            <person name="Singh A."/>
            <person name="Wilkins M.J."/>
            <person name="Karaoz U."/>
            <person name="Brodie E.L."/>
            <person name="Williams K.H."/>
            <person name="Hubbard S.S."/>
            <person name="Banfield J.F."/>
        </authorList>
    </citation>
    <scope>NUCLEOTIDE SEQUENCE [LARGE SCALE GENOMIC DNA]</scope>
</reference>
<keyword evidence="12 15" id="KW-0378">Hydrolase</keyword>
<feature type="active site" evidence="15">
    <location>
        <position position="116"/>
    </location>
</feature>
<feature type="active site" evidence="15">
    <location>
        <position position="44"/>
    </location>
</feature>
<dbReference type="FunFam" id="1.10.1520.10:FF:000001">
    <property type="entry name" value="Ribonuclease 3"/>
    <property type="match status" value="1"/>
</dbReference>
<feature type="domain" description="RNase III" evidence="17">
    <location>
        <begin position="5"/>
        <end position="127"/>
    </location>
</feature>
<dbReference type="GO" id="GO:0010468">
    <property type="term" value="P:regulation of gene expression"/>
    <property type="evidence" value="ECO:0007669"/>
    <property type="project" value="TreeGrafter"/>
</dbReference>
<evidence type="ECO:0000313" key="18">
    <source>
        <dbReference type="EMBL" id="OGI57947.1"/>
    </source>
</evidence>
<comment type="catalytic activity">
    <reaction evidence="1 15">
        <text>Endonucleolytic cleavage to 5'-phosphomonoester.</text>
        <dbReference type="EC" id="3.1.26.3"/>
    </reaction>
</comment>
<dbReference type="GO" id="GO:0006364">
    <property type="term" value="P:rRNA processing"/>
    <property type="evidence" value="ECO:0007669"/>
    <property type="project" value="UniProtKB-UniRule"/>
</dbReference>
<comment type="subcellular location">
    <subcellularLocation>
        <location evidence="2 15">Cytoplasm</location>
    </subcellularLocation>
</comment>
<evidence type="ECO:0000256" key="6">
    <source>
        <dbReference type="ARBA" id="ARBA00022552"/>
    </source>
</evidence>
<dbReference type="SMART" id="SM00535">
    <property type="entry name" value="RIBOc"/>
    <property type="match status" value="1"/>
</dbReference>
<dbReference type="InterPro" id="IPR011907">
    <property type="entry name" value="RNase_III"/>
</dbReference>
<comment type="caution">
    <text evidence="18">The sequence shown here is derived from an EMBL/GenBank/DDBJ whole genome shotgun (WGS) entry which is preliminary data.</text>
</comment>
<accession>A0A1F6UKQ6</accession>
<feature type="binding site" evidence="15">
    <location>
        <position position="116"/>
    </location>
    <ligand>
        <name>Mg(2+)</name>
        <dbReference type="ChEBI" id="CHEBI:18420"/>
    </ligand>
</feature>
<evidence type="ECO:0000259" key="17">
    <source>
        <dbReference type="PROSITE" id="PS50142"/>
    </source>
</evidence>
<dbReference type="EC" id="3.1.26.3" evidence="15"/>
<comment type="cofactor">
    <cofactor evidence="15">
        <name>Mg(2+)</name>
        <dbReference type="ChEBI" id="CHEBI:18420"/>
    </cofactor>
</comment>
<dbReference type="HAMAP" id="MF_00104">
    <property type="entry name" value="RNase_III"/>
    <property type="match status" value="1"/>
</dbReference>
<dbReference type="InterPro" id="IPR000999">
    <property type="entry name" value="RNase_III_dom"/>
</dbReference>
<dbReference type="PROSITE" id="PS50137">
    <property type="entry name" value="DS_RBD"/>
    <property type="match status" value="1"/>
</dbReference>
<dbReference type="GO" id="GO:0006397">
    <property type="term" value="P:mRNA processing"/>
    <property type="evidence" value="ECO:0007669"/>
    <property type="project" value="UniProtKB-UniRule"/>
</dbReference>
<sequence length="228" mass="25282">MSSTHNALTKQLGYAFQDEALLERALTHRSRSSQNYERLEFLGDSILSFVIADILYDRFPQLSEGELTRLRATLVRRETLAKLARKLDLGDCLGLGGGELKSGGFDRDSILADALEAVFGAVYKDGGIEAVREVVLRRYHPVLDSIDPSSILKDSKTRLQEFLQRRSLATPTYTVLEVSGEPHQQHFVVECHVPGLAQTVRGEGGSRRYAEQAAATRACELLNCEADD</sequence>
<dbReference type="Pfam" id="PF14622">
    <property type="entry name" value="Ribonucleas_3_3"/>
    <property type="match status" value="1"/>
</dbReference>
<keyword evidence="9 15" id="KW-0540">Nuclease</keyword>
<evidence type="ECO:0000256" key="14">
    <source>
        <dbReference type="ARBA" id="ARBA00022884"/>
    </source>
</evidence>
<dbReference type="EMBL" id="MFSV01000096">
    <property type="protein sequence ID" value="OGI57947.1"/>
    <property type="molecule type" value="Genomic_DNA"/>
</dbReference>
<dbReference type="Proteomes" id="UP000177950">
    <property type="component" value="Unassembled WGS sequence"/>
</dbReference>
<evidence type="ECO:0000256" key="4">
    <source>
        <dbReference type="ARBA" id="ARBA00011738"/>
    </source>
</evidence>
<dbReference type="InterPro" id="IPR036389">
    <property type="entry name" value="RNase_III_sf"/>
</dbReference>
<evidence type="ECO:0000259" key="16">
    <source>
        <dbReference type="PROSITE" id="PS50137"/>
    </source>
</evidence>
<protein>
    <recommendedName>
        <fullName evidence="15">Ribonuclease 3</fullName>
        <ecNumber evidence="15">3.1.26.3</ecNumber>
    </recommendedName>
    <alternativeName>
        <fullName evidence="15">Ribonuclease III</fullName>
        <shortName evidence="15">RNase III</shortName>
    </alternativeName>
</protein>
<keyword evidence="6 15" id="KW-0698">rRNA processing</keyword>
<evidence type="ECO:0000256" key="15">
    <source>
        <dbReference type="HAMAP-Rule" id="MF_00104"/>
    </source>
</evidence>
<evidence type="ECO:0000256" key="1">
    <source>
        <dbReference type="ARBA" id="ARBA00000109"/>
    </source>
</evidence>
<dbReference type="GO" id="GO:0005737">
    <property type="term" value="C:cytoplasm"/>
    <property type="evidence" value="ECO:0007669"/>
    <property type="project" value="UniProtKB-SubCell"/>
</dbReference>
<dbReference type="NCBIfam" id="TIGR02191">
    <property type="entry name" value="RNaseIII"/>
    <property type="match status" value="1"/>
</dbReference>
<comment type="similarity">
    <text evidence="3">Belongs to the ribonuclease III family.</text>
</comment>
<dbReference type="GO" id="GO:0004525">
    <property type="term" value="F:ribonuclease III activity"/>
    <property type="evidence" value="ECO:0007669"/>
    <property type="project" value="UniProtKB-UniRule"/>
</dbReference>
<dbReference type="InterPro" id="IPR014720">
    <property type="entry name" value="dsRBD_dom"/>
</dbReference>
<dbReference type="PANTHER" id="PTHR11207:SF0">
    <property type="entry name" value="RIBONUCLEASE 3"/>
    <property type="match status" value="1"/>
</dbReference>
<dbReference type="Pfam" id="PF00035">
    <property type="entry name" value="dsrm"/>
    <property type="match status" value="1"/>
</dbReference>
<dbReference type="SUPFAM" id="SSF54768">
    <property type="entry name" value="dsRNA-binding domain-like"/>
    <property type="match status" value="1"/>
</dbReference>
<feature type="domain" description="DRBM" evidence="16">
    <location>
        <begin position="154"/>
        <end position="224"/>
    </location>
</feature>
<keyword evidence="11 15" id="KW-0255">Endonuclease</keyword>
<dbReference type="GO" id="GO:0019843">
    <property type="term" value="F:rRNA binding"/>
    <property type="evidence" value="ECO:0007669"/>
    <property type="project" value="UniProtKB-KW"/>
</dbReference>
<keyword evidence="8 15" id="KW-0819">tRNA processing</keyword>
<keyword evidence="10 15" id="KW-0479">Metal-binding</keyword>
<dbReference type="GO" id="GO:0008033">
    <property type="term" value="P:tRNA processing"/>
    <property type="evidence" value="ECO:0007669"/>
    <property type="project" value="UniProtKB-KW"/>
</dbReference>
<evidence type="ECO:0000256" key="9">
    <source>
        <dbReference type="ARBA" id="ARBA00022722"/>
    </source>
</evidence>
<feature type="binding site" evidence="15">
    <location>
        <position position="40"/>
    </location>
    <ligand>
        <name>Mg(2+)</name>
        <dbReference type="ChEBI" id="CHEBI:18420"/>
    </ligand>
</feature>
<feature type="binding site" evidence="15">
    <location>
        <position position="113"/>
    </location>
    <ligand>
        <name>Mg(2+)</name>
        <dbReference type="ChEBI" id="CHEBI:18420"/>
    </ligand>
</feature>
<dbReference type="CDD" id="cd10845">
    <property type="entry name" value="DSRM_RNAse_III_family"/>
    <property type="match status" value="1"/>
</dbReference>
<dbReference type="PROSITE" id="PS50142">
    <property type="entry name" value="RNASE_3_2"/>
    <property type="match status" value="1"/>
</dbReference>
<name>A0A1F6UKQ6_9PROT</name>
<evidence type="ECO:0000256" key="10">
    <source>
        <dbReference type="ARBA" id="ARBA00022723"/>
    </source>
</evidence>
<evidence type="ECO:0000256" key="12">
    <source>
        <dbReference type="ARBA" id="ARBA00022801"/>
    </source>
</evidence>
<organism evidence="18 19">
    <name type="scientific">Candidatus Muproteobacteria bacterium RBG_19FT_COMBO_61_10</name>
    <dbReference type="NCBI Taxonomy" id="1817761"/>
    <lineage>
        <taxon>Bacteria</taxon>
        <taxon>Pseudomonadati</taxon>
        <taxon>Pseudomonadota</taxon>
        <taxon>Candidatus Muproteobacteria</taxon>
    </lineage>
</organism>
<dbReference type="CDD" id="cd00593">
    <property type="entry name" value="RIBOc"/>
    <property type="match status" value="1"/>
</dbReference>
<dbReference type="SUPFAM" id="SSF69065">
    <property type="entry name" value="RNase III domain-like"/>
    <property type="match status" value="1"/>
</dbReference>
<proteinExistence type="inferred from homology"/>